<evidence type="ECO:0000259" key="2">
    <source>
        <dbReference type="Pfam" id="PF13088"/>
    </source>
</evidence>
<comment type="caution">
    <text evidence="3">The sequence shown here is derived from an EMBL/GenBank/DDBJ whole genome shotgun (WGS) entry which is preliminary data.</text>
</comment>
<dbReference type="PANTHER" id="PTHR43752:SF2">
    <property type="entry name" value="BNR_ASP-BOX REPEAT FAMILY PROTEIN"/>
    <property type="match status" value="1"/>
</dbReference>
<dbReference type="AlphaFoldDB" id="A0A2U1B3Y2"/>
<dbReference type="InterPro" id="IPR013320">
    <property type="entry name" value="ConA-like_dom_sf"/>
</dbReference>
<evidence type="ECO:0000313" key="4">
    <source>
        <dbReference type="Proteomes" id="UP000245959"/>
    </source>
</evidence>
<dbReference type="InterPro" id="IPR011040">
    <property type="entry name" value="Sialidase"/>
</dbReference>
<dbReference type="SUPFAM" id="SSF49899">
    <property type="entry name" value="Concanavalin A-like lectins/glucanases"/>
    <property type="match status" value="1"/>
</dbReference>
<reference evidence="3 4" key="1">
    <citation type="submission" date="2018-04" db="EMBL/GenBank/DDBJ databases">
        <title>Genomic Encyclopedia of Type Strains, Phase IV (KMG-IV): sequencing the most valuable type-strain genomes for metagenomic binning, comparative biology and taxonomic classification.</title>
        <authorList>
            <person name="Goeker M."/>
        </authorList>
    </citation>
    <scope>NUCLEOTIDE SEQUENCE [LARGE SCALE GENOMIC DNA]</scope>
    <source>
        <strain evidence="3 4">DSM 14823</strain>
    </source>
</reference>
<dbReference type="PANTHER" id="PTHR43752">
    <property type="entry name" value="BNR/ASP-BOX REPEAT FAMILY PROTEIN"/>
    <property type="match status" value="1"/>
</dbReference>
<dbReference type="RefSeq" id="WP_116883564.1">
    <property type="nucleotide sequence ID" value="NZ_CALXNT010000117.1"/>
</dbReference>
<proteinExistence type="predicted"/>
<dbReference type="InterPro" id="IPR036278">
    <property type="entry name" value="Sialidase_sf"/>
</dbReference>
<dbReference type="GeneID" id="78294870"/>
<accession>A0A2U1B3Y2</accession>
<gene>
    <name evidence="3" type="ORF">C8D82_10968</name>
</gene>
<organism evidence="3 4">
    <name type="scientific">Victivallis vadensis</name>
    <dbReference type="NCBI Taxonomy" id="172901"/>
    <lineage>
        <taxon>Bacteria</taxon>
        <taxon>Pseudomonadati</taxon>
        <taxon>Lentisphaerota</taxon>
        <taxon>Lentisphaeria</taxon>
        <taxon>Victivallales</taxon>
        <taxon>Victivallaceae</taxon>
        <taxon>Victivallis</taxon>
    </lineage>
</organism>
<dbReference type="EMBL" id="QEKH01000009">
    <property type="protein sequence ID" value="PVY43383.1"/>
    <property type="molecule type" value="Genomic_DNA"/>
</dbReference>
<dbReference type="Gene3D" id="2.60.120.200">
    <property type="match status" value="1"/>
</dbReference>
<dbReference type="SUPFAM" id="SSF50939">
    <property type="entry name" value="Sialidases"/>
    <property type="match status" value="1"/>
</dbReference>
<name>A0A2U1B3Y2_9BACT</name>
<dbReference type="Gene3D" id="2.120.10.10">
    <property type="match status" value="1"/>
</dbReference>
<keyword evidence="4" id="KW-1185">Reference proteome</keyword>
<keyword evidence="1" id="KW-0732">Signal</keyword>
<dbReference type="Pfam" id="PF13088">
    <property type="entry name" value="BNR_2"/>
    <property type="match status" value="1"/>
</dbReference>
<feature type="signal peptide" evidence="1">
    <location>
        <begin position="1"/>
        <end position="18"/>
    </location>
</feature>
<dbReference type="CDD" id="cd15482">
    <property type="entry name" value="Sialidase_non-viral"/>
    <property type="match status" value="1"/>
</dbReference>
<evidence type="ECO:0000256" key="1">
    <source>
        <dbReference type="SAM" id="SignalP"/>
    </source>
</evidence>
<protein>
    <submittedName>
        <fullName evidence="3">BNR repeat protein</fullName>
    </submittedName>
</protein>
<feature type="domain" description="Sialidase" evidence="2">
    <location>
        <begin position="335"/>
        <end position="540"/>
    </location>
</feature>
<evidence type="ECO:0000313" key="3">
    <source>
        <dbReference type="EMBL" id="PVY43383.1"/>
    </source>
</evidence>
<sequence>MKQTFLLSSLLLAASLGAAEFLLEPAKAEAGAKAPQIVTDAFGASLKFTASATDAAAAKIPQNFDFRQGGRIELEFQDEAVQTNPFPRLLEAGSISLHFQADPNSKDGDKMLKVLLNDASTKGYDQIMLPSPYKAGAWHKVVFAVDPAAGRCTLQLDDAPAQSAVLNVSPKLDKLQFLLGATALAKSSRGFNGSIRNVKITTPFAIDGAGQEAELSNKPVSPGVRHTVISAVKGRHLAFPGVAKLPGGDLAAVFREGEAHVCPYGRICIVYSKDGGRNWSAPVAVADTETDERDPSIQTLPDGRVLLTHGGWNSWMFYGNTAGEFPQETAYIRQAGPEKFGGSHYLFSDDGGRTFGRPVKVPGFAPHGPAVAADGTLYQPSLGNDGGKRQVYFYRGTPDAKNWQRIGTVAEMPKKSGMLAALYEEPHTAILPDGTFVTAIRVPSPVDGYMRISFSHDQGRSWSEPVKTPVRGYPQHLLVLKDGRLLATYGYRYQPMGVRACVSRDGGKTWDIDREIVLRNDGVNGDLGYPVSIELDNGEVLAVYYMSDKEHDNCFIEGAFFRP</sequence>
<dbReference type="Proteomes" id="UP000245959">
    <property type="component" value="Unassembled WGS sequence"/>
</dbReference>
<feature type="chain" id="PRO_5015414838" evidence="1">
    <location>
        <begin position="19"/>
        <end position="563"/>
    </location>
</feature>